<dbReference type="eggNOG" id="ENOG502ZMGW">
    <property type="taxonomic scope" value="Bacteria"/>
</dbReference>
<dbReference type="RefSeq" id="WP_036686847.1">
    <property type="nucleotide sequence ID" value="NZ_JNVM01000018.1"/>
</dbReference>
<sequence>MTDPLFLCTLLWFAISAAVLYILRRREQRAIQAQVRQIGQLTNETNELIIFLDYSAPGFKEIDAFLLSDMPGRATVVFTAPEWLIAAKAKKWERHCVVNASSLNASSSEVSPTRIVTDKYGKYRVFHEVPAFLKLMSRPKNEHQAQGMG</sequence>
<name>A0A081NZN3_9BACL</name>
<keyword evidence="1" id="KW-1133">Transmembrane helix</keyword>
<dbReference type="EMBL" id="JNVM01000018">
    <property type="protein sequence ID" value="KEQ23906.1"/>
    <property type="molecule type" value="Genomic_DNA"/>
</dbReference>
<proteinExistence type="predicted"/>
<reference evidence="2 3" key="1">
    <citation type="submission" date="2014-06" db="EMBL/GenBank/DDBJ databases">
        <title>Draft genome sequence of Paenibacillus sp. MSt1.</title>
        <authorList>
            <person name="Aw Y.K."/>
            <person name="Ong K.S."/>
            <person name="Gan H.M."/>
            <person name="Lee S.M."/>
        </authorList>
    </citation>
    <scope>NUCLEOTIDE SEQUENCE [LARGE SCALE GENOMIC DNA]</scope>
    <source>
        <strain evidence="2 3">MSt1</strain>
    </source>
</reference>
<evidence type="ECO:0000256" key="1">
    <source>
        <dbReference type="SAM" id="Phobius"/>
    </source>
</evidence>
<accession>A0A081NZN3</accession>
<feature type="transmembrane region" description="Helical" evidence="1">
    <location>
        <begin position="6"/>
        <end position="23"/>
    </location>
</feature>
<evidence type="ECO:0000313" key="2">
    <source>
        <dbReference type="EMBL" id="KEQ23906.1"/>
    </source>
</evidence>
<keyword evidence="1" id="KW-0812">Transmembrane</keyword>
<gene>
    <name evidence="2" type="ORF">ET33_11500</name>
</gene>
<dbReference type="AlphaFoldDB" id="A0A081NZN3"/>
<comment type="caution">
    <text evidence="2">The sequence shown here is derived from an EMBL/GenBank/DDBJ whole genome shotgun (WGS) entry which is preliminary data.</text>
</comment>
<protein>
    <submittedName>
        <fullName evidence="2">Uncharacterized protein</fullName>
    </submittedName>
</protein>
<dbReference type="Proteomes" id="UP000028123">
    <property type="component" value="Unassembled WGS sequence"/>
</dbReference>
<dbReference type="OrthoDB" id="2629085at2"/>
<keyword evidence="1" id="KW-0472">Membrane</keyword>
<evidence type="ECO:0000313" key="3">
    <source>
        <dbReference type="Proteomes" id="UP000028123"/>
    </source>
</evidence>
<organism evidence="2 3">
    <name type="scientific">Paenibacillus tyrfis</name>
    <dbReference type="NCBI Taxonomy" id="1501230"/>
    <lineage>
        <taxon>Bacteria</taxon>
        <taxon>Bacillati</taxon>
        <taxon>Bacillota</taxon>
        <taxon>Bacilli</taxon>
        <taxon>Bacillales</taxon>
        <taxon>Paenibacillaceae</taxon>
        <taxon>Paenibacillus</taxon>
    </lineage>
</organism>
<keyword evidence="3" id="KW-1185">Reference proteome</keyword>